<evidence type="ECO:0000256" key="2">
    <source>
        <dbReference type="ARBA" id="ARBA00006375"/>
    </source>
</evidence>
<evidence type="ECO:0000256" key="7">
    <source>
        <dbReference type="ARBA" id="ARBA00022989"/>
    </source>
</evidence>
<dbReference type="PROSITE" id="PS50920">
    <property type="entry name" value="SOLCAR"/>
    <property type="match status" value="1"/>
</dbReference>
<dbReference type="InterPro" id="IPR051752">
    <property type="entry name" value="Mito_2-oxodicarb_carrier"/>
</dbReference>
<dbReference type="PANTHER" id="PTHR46356:SF1">
    <property type="entry name" value="MITOCHONDRIAL 2-OXODICARBOXYLATE CARRIER"/>
    <property type="match status" value="1"/>
</dbReference>
<evidence type="ECO:0000256" key="8">
    <source>
        <dbReference type="ARBA" id="ARBA00023128"/>
    </source>
</evidence>
<dbReference type="InterPro" id="IPR018108">
    <property type="entry name" value="MCP_transmembrane"/>
</dbReference>
<evidence type="ECO:0000256" key="9">
    <source>
        <dbReference type="ARBA" id="ARBA00023136"/>
    </source>
</evidence>
<dbReference type="EMBL" id="CAJNNW010024751">
    <property type="protein sequence ID" value="CAE8674040.1"/>
    <property type="molecule type" value="Genomic_DNA"/>
</dbReference>
<keyword evidence="9 10" id="KW-0472">Membrane</keyword>
<reference evidence="12" key="1">
    <citation type="submission" date="2021-02" db="EMBL/GenBank/DDBJ databases">
        <authorList>
            <person name="Dougan E. K."/>
            <person name="Rhodes N."/>
            <person name="Thang M."/>
            <person name="Chan C."/>
        </authorList>
    </citation>
    <scope>NUCLEOTIDE SEQUENCE</scope>
</reference>
<dbReference type="Gene3D" id="1.50.40.10">
    <property type="entry name" value="Mitochondrial carrier domain"/>
    <property type="match status" value="1"/>
</dbReference>
<organism evidence="12 13">
    <name type="scientific">Polarella glacialis</name>
    <name type="common">Dinoflagellate</name>
    <dbReference type="NCBI Taxonomy" id="89957"/>
    <lineage>
        <taxon>Eukaryota</taxon>
        <taxon>Sar</taxon>
        <taxon>Alveolata</taxon>
        <taxon>Dinophyceae</taxon>
        <taxon>Suessiales</taxon>
        <taxon>Suessiaceae</taxon>
        <taxon>Polarella</taxon>
    </lineage>
</organism>
<dbReference type="Pfam" id="PF00153">
    <property type="entry name" value="Mito_carr"/>
    <property type="match status" value="1"/>
</dbReference>
<evidence type="ECO:0000256" key="1">
    <source>
        <dbReference type="ARBA" id="ARBA00004448"/>
    </source>
</evidence>
<evidence type="ECO:0000256" key="3">
    <source>
        <dbReference type="ARBA" id="ARBA00022448"/>
    </source>
</evidence>
<evidence type="ECO:0000256" key="10">
    <source>
        <dbReference type="PROSITE-ProRule" id="PRU00282"/>
    </source>
</evidence>
<feature type="non-terminal residue" evidence="12">
    <location>
        <position position="1"/>
    </location>
</feature>
<evidence type="ECO:0000256" key="4">
    <source>
        <dbReference type="ARBA" id="ARBA00022692"/>
    </source>
</evidence>
<comment type="similarity">
    <text evidence="2 11">Belongs to the mitochondrial carrier (TC 2.A.29) family.</text>
</comment>
<dbReference type="SUPFAM" id="SSF103506">
    <property type="entry name" value="Mitochondrial carrier"/>
    <property type="match status" value="1"/>
</dbReference>
<dbReference type="InterPro" id="IPR023395">
    <property type="entry name" value="MCP_dom_sf"/>
</dbReference>
<evidence type="ECO:0000256" key="11">
    <source>
        <dbReference type="RuleBase" id="RU000488"/>
    </source>
</evidence>
<sequence length="123" mass="12828">CFYFAAFHEAKKYAPKGPVSTSQKVLSDLGAGFIAGCAAATANNPFDVVKTRQQVRAAGAVSSHAVAQEFAALQSSSCLGVAADMIRKDGLGSLYKGYVAKVARLGPGSAIIFCIYEQVMGLF</sequence>
<feature type="repeat" description="Solcar" evidence="10">
    <location>
        <begin position="23"/>
        <end position="122"/>
    </location>
</feature>
<evidence type="ECO:0000256" key="5">
    <source>
        <dbReference type="ARBA" id="ARBA00022737"/>
    </source>
</evidence>
<evidence type="ECO:0000256" key="6">
    <source>
        <dbReference type="ARBA" id="ARBA00022792"/>
    </source>
</evidence>
<dbReference type="Proteomes" id="UP000626109">
    <property type="component" value="Unassembled WGS sequence"/>
</dbReference>
<name>A0A813JDU3_POLGL</name>
<evidence type="ECO:0008006" key="14">
    <source>
        <dbReference type="Google" id="ProtNLM"/>
    </source>
</evidence>
<keyword evidence="7" id="KW-1133">Transmembrane helix</keyword>
<comment type="subcellular location">
    <subcellularLocation>
        <location evidence="1">Mitochondrion inner membrane</location>
        <topology evidence="1">Multi-pass membrane protein</topology>
    </subcellularLocation>
</comment>
<keyword evidence="6" id="KW-0999">Mitochondrion inner membrane</keyword>
<dbReference type="PANTHER" id="PTHR46356">
    <property type="entry name" value="MITOCHONDRIAL 2-OXODICARBOXYLATE CARRIER"/>
    <property type="match status" value="1"/>
</dbReference>
<comment type="caution">
    <text evidence="12">The sequence shown here is derived from an EMBL/GenBank/DDBJ whole genome shotgun (WGS) entry which is preliminary data.</text>
</comment>
<proteinExistence type="inferred from homology"/>
<dbReference type="AlphaFoldDB" id="A0A813JDU3"/>
<evidence type="ECO:0000313" key="12">
    <source>
        <dbReference type="EMBL" id="CAE8674040.1"/>
    </source>
</evidence>
<keyword evidence="4 10" id="KW-0812">Transmembrane</keyword>
<protein>
    <recommendedName>
        <fullName evidence="14">ADP,ATP carrier protein</fullName>
    </recommendedName>
</protein>
<keyword evidence="3 11" id="KW-0813">Transport</keyword>
<keyword evidence="5" id="KW-0677">Repeat</keyword>
<evidence type="ECO:0000313" key="13">
    <source>
        <dbReference type="Proteomes" id="UP000626109"/>
    </source>
</evidence>
<accession>A0A813JDU3</accession>
<keyword evidence="8" id="KW-0496">Mitochondrion</keyword>
<dbReference type="GO" id="GO:0005743">
    <property type="term" value="C:mitochondrial inner membrane"/>
    <property type="evidence" value="ECO:0007669"/>
    <property type="project" value="UniProtKB-SubCell"/>
</dbReference>
<gene>
    <name evidence="12" type="ORF">PGLA2088_LOCUS18785</name>
</gene>